<keyword evidence="4 8" id="KW-0547">Nucleotide-binding</keyword>
<proteinExistence type="inferred from homology"/>
<evidence type="ECO:0000256" key="9">
    <source>
        <dbReference type="RuleBase" id="RU000505"/>
    </source>
</evidence>
<feature type="binding site" evidence="8">
    <location>
        <begin position="286"/>
        <end position="290"/>
    </location>
    <ligand>
        <name>ATP</name>
        <dbReference type="ChEBI" id="CHEBI:30616"/>
    </ligand>
</feature>
<evidence type="ECO:0000256" key="3">
    <source>
        <dbReference type="ARBA" id="ARBA00022679"/>
    </source>
</evidence>
<dbReference type="Gene3D" id="1.10.135.10">
    <property type="entry name" value="ATP:guanido phosphotransferase, N-terminal domain"/>
    <property type="match status" value="1"/>
</dbReference>
<keyword evidence="5 8" id="KW-0418">Kinase</keyword>
<evidence type="ECO:0000256" key="2">
    <source>
        <dbReference type="ARBA" id="ARBA00012231"/>
    </source>
</evidence>
<dbReference type="SUPFAM" id="SSF48034">
    <property type="entry name" value="Guanido kinase N-terminal domain"/>
    <property type="match status" value="1"/>
</dbReference>
<dbReference type="InterPro" id="IPR022415">
    <property type="entry name" value="ATP-guanido_PTrfase_AS"/>
</dbReference>
<dbReference type="PANTHER" id="PTHR11547:SF23">
    <property type="entry name" value="CREATINE KINASE B-TYPE"/>
    <property type="match status" value="1"/>
</dbReference>
<dbReference type="InterPro" id="IPR000749">
    <property type="entry name" value="ATP-guanido_PTrfase"/>
</dbReference>
<comment type="similarity">
    <text evidence="1 7 9">Belongs to the ATP:guanido phosphotransferase family.</text>
</comment>
<dbReference type="EMBL" id="OU015567">
    <property type="protein sequence ID" value="CAG5109560.1"/>
    <property type="molecule type" value="Genomic_DNA"/>
</dbReference>
<dbReference type="Proteomes" id="UP001158576">
    <property type="component" value="Chromosome 2"/>
</dbReference>
<dbReference type="InterPro" id="IPR022413">
    <property type="entry name" value="ATP-guanido_PTrfase_N"/>
</dbReference>
<keyword evidence="13" id="KW-1185">Reference proteome</keyword>
<organism evidence="12 13">
    <name type="scientific">Oikopleura dioica</name>
    <name type="common">Tunicate</name>
    <dbReference type="NCBI Taxonomy" id="34765"/>
    <lineage>
        <taxon>Eukaryota</taxon>
        <taxon>Metazoa</taxon>
        <taxon>Chordata</taxon>
        <taxon>Tunicata</taxon>
        <taxon>Appendicularia</taxon>
        <taxon>Copelata</taxon>
        <taxon>Oikopleuridae</taxon>
        <taxon>Oikopleura</taxon>
    </lineage>
</organism>
<evidence type="ECO:0000256" key="4">
    <source>
        <dbReference type="ARBA" id="ARBA00022741"/>
    </source>
</evidence>
<keyword evidence="3 8" id="KW-0808">Transferase</keyword>
<feature type="binding site" evidence="8">
    <location>
        <position position="185"/>
    </location>
    <ligand>
        <name>ATP</name>
        <dbReference type="ChEBI" id="CHEBI:30616"/>
    </ligand>
</feature>
<dbReference type="InterPro" id="IPR014746">
    <property type="entry name" value="Gln_synth/guanido_kin_cat_dom"/>
</dbReference>
<dbReference type="Gene3D" id="3.30.590.10">
    <property type="entry name" value="Glutamine synthetase/guanido kinase, catalytic domain"/>
    <property type="match status" value="1"/>
</dbReference>
<evidence type="ECO:0000256" key="7">
    <source>
        <dbReference type="PROSITE-ProRule" id="PRU00842"/>
    </source>
</evidence>
<evidence type="ECO:0000313" key="13">
    <source>
        <dbReference type="Proteomes" id="UP001158576"/>
    </source>
</evidence>
<feature type="binding site" evidence="8">
    <location>
        <begin position="314"/>
        <end position="319"/>
    </location>
    <ligand>
        <name>ATP</name>
        <dbReference type="ChEBI" id="CHEBI:30616"/>
    </ligand>
</feature>
<dbReference type="InterPro" id="IPR036802">
    <property type="entry name" value="ATP-guanido_PTrfase_N_sf"/>
</dbReference>
<dbReference type="InterPro" id="IPR022414">
    <property type="entry name" value="ATP-guanido_PTrfase_cat"/>
</dbReference>
<dbReference type="PROSITE" id="PS51510">
    <property type="entry name" value="PHOSPHAGEN_KINASE_C"/>
    <property type="match status" value="1"/>
</dbReference>
<dbReference type="SUPFAM" id="SSF55931">
    <property type="entry name" value="Glutamine synthetase/guanido kinase"/>
    <property type="match status" value="1"/>
</dbReference>
<sequence>MPNLNTAKYTGDEEMPDLSKHNNWMSKVMTPELYKRMRARQTKSGFTIDDAIQTGVDNPGHPFIMTVGCVAGDEDSYDAFAEFFDQIIEGRHGGYKPTDMHKTDLSDNLVMEEPFDPEYVFSVRVRTGRSIRGYALPPWCSRAERRKVESISIGALDRFDGDLKGKYFPLYEMTDAAQEQLIADHFLFDKPVSPLLTAAGMARDWPDARGIWHNDNKDFLVWINEEDHLRVISMQKDGDMQSCWRRWIDGLNKFETYVKEQGADFMHSDHLGYILTCPSNLGTGVRAGVHMKLEKLSEHSKFDELLGKLRLQKRGTGGVDTASEGGMFDISNADRLGFSELELVQMVVDGVNTLIAIEKKLQAGENADSDISAVAQK</sequence>
<dbReference type="Pfam" id="PF02807">
    <property type="entry name" value="ATP-gua_PtransN"/>
    <property type="match status" value="1"/>
</dbReference>
<evidence type="ECO:0000256" key="8">
    <source>
        <dbReference type="PROSITE-ProRule" id="PRU00843"/>
    </source>
</evidence>
<feature type="binding site" evidence="8">
    <location>
        <begin position="122"/>
        <end position="126"/>
    </location>
    <ligand>
        <name>ATP</name>
        <dbReference type="ChEBI" id="CHEBI:30616"/>
    </ligand>
</feature>
<dbReference type="Pfam" id="PF00217">
    <property type="entry name" value="ATP-gua_Ptrans"/>
    <property type="match status" value="1"/>
</dbReference>
<feature type="domain" description="Phosphagen kinase C-terminal" evidence="11">
    <location>
        <begin position="119"/>
        <end position="361"/>
    </location>
</feature>
<keyword evidence="6 8" id="KW-0067">ATP-binding</keyword>
<dbReference type="PROSITE" id="PS00112">
    <property type="entry name" value="PHOSPHAGEN_KINASE"/>
    <property type="match status" value="1"/>
</dbReference>
<feature type="domain" description="Phosphagen kinase N-terminal" evidence="10">
    <location>
        <begin position="6"/>
        <end position="93"/>
    </location>
</feature>
<evidence type="ECO:0000256" key="6">
    <source>
        <dbReference type="ARBA" id="ARBA00022840"/>
    </source>
</evidence>
<protein>
    <recommendedName>
        <fullName evidence="2">creatine kinase</fullName>
        <ecNumber evidence="2">2.7.3.2</ecNumber>
    </recommendedName>
</protein>
<evidence type="ECO:0000259" key="11">
    <source>
        <dbReference type="PROSITE" id="PS51510"/>
    </source>
</evidence>
<dbReference type="EC" id="2.7.3.2" evidence="2"/>
<evidence type="ECO:0000259" key="10">
    <source>
        <dbReference type="PROSITE" id="PS51509"/>
    </source>
</evidence>
<name>A0ABN7SWP6_OIKDI</name>
<evidence type="ECO:0000256" key="5">
    <source>
        <dbReference type="ARBA" id="ARBA00022777"/>
    </source>
</evidence>
<evidence type="ECO:0000256" key="1">
    <source>
        <dbReference type="ARBA" id="ARBA00006798"/>
    </source>
</evidence>
<dbReference type="PROSITE" id="PS51509">
    <property type="entry name" value="PHOSPHAGEN_KINASE_N"/>
    <property type="match status" value="1"/>
</dbReference>
<feature type="binding site" evidence="8">
    <location>
        <position position="230"/>
    </location>
    <ligand>
        <name>ATP</name>
        <dbReference type="ChEBI" id="CHEBI:30616"/>
    </ligand>
</feature>
<reference evidence="12 13" key="1">
    <citation type="submission" date="2021-04" db="EMBL/GenBank/DDBJ databases">
        <authorList>
            <person name="Bliznina A."/>
        </authorList>
    </citation>
    <scope>NUCLEOTIDE SEQUENCE [LARGE SCALE GENOMIC DNA]</scope>
</reference>
<dbReference type="CDD" id="cd00716">
    <property type="entry name" value="creatine_kinase_like"/>
    <property type="match status" value="1"/>
</dbReference>
<accession>A0ABN7SWP6</accession>
<evidence type="ECO:0000313" key="12">
    <source>
        <dbReference type="EMBL" id="CAG5109560.1"/>
    </source>
</evidence>
<dbReference type="PANTHER" id="PTHR11547">
    <property type="entry name" value="ARGININE OR CREATINE KINASE"/>
    <property type="match status" value="1"/>
</dbReference>
<gene>
    <name evidence="12" type="ORF">OKIOD_LOCUS12845</name>
</gene>